<protein>
    <submittedName>
        <fullName evidence="1">Uncharacterized protein</fullName>
    </submittedName>
</protein>
<dbReference type="AlphaFoldDB" id="Q0U0U9"/>
<dbReference type="KEGG" id="pno:SNOG_14465"/>
<dbReference type="Proteomes" id="UP000001055">
    <property type="component" value="Unassembled WGS sequence"/>
</dbReference>
<dbReference type="STRING" id="321614.Q0U0U9"/>
<name>Q0U0U9_PHANO</name>
<gene>
    <name evidence="1" type="ORF">SNOG_14465</name>
</gene>
<dbReference type="RefSeq" id="XP_001804649.1">
    <property type="nucleotide sequence ID" value="XM_001804597.1"/>
</dbReference>
<dbReference type="InParanoid" id="Q0U0U9"/>
<sequence>MDITQTNVMDGGPACQAGCIARERLQGIRDATSFCHQIYGRDWMRRTFSKLKSLCAISNGSYGRGASPSNQAQSADARDECKNVIFPARPEFLFLGWEEAEIRAKQLKRIVVDAAFVEALRDRDAVLECLQELYMPVFANVIEGSDIETISAEDQGEVPWVYFRLCLPLDDIFAML</sequence>
<organism evidence="1 2">
    <name type="scientific">Phaeosphaeria nodorum (strain SN15 / ATCC MYA-4574 / FGSC 10173)</name>
    <name type="common">Glume blotch fungus</name>
    <name type="synonym">Parastagonospora nodorum</name>
    <dbReference type="NCBI Taxonomy" id="321614"/>
    <lineage>
        <taxon>Eukaryota</taxon>
        <taxon>Fungi</taxon>
        <taxon>Dikarya</taxon>
        <taxon>Ascomycota</taxon>
        <taxon>Pezizomycotina</taxon>
        <taxon>Dothideomycetes</taxon>
        <taxon>Pleosporomycetidae</taxon>
        <taxon>Pleosporales</taxon>
        <taxon>Pleosporineae</taxon>
        <taxon>Phaeosphaeriaceae</taxon>
        <taxon>Parastagonospora</taxon>
    </lineage>
</organism>
<reference evidence="2" key="1">
    <citation type="journal article" date="2007" name="Plant Cell">
        <title>Dothideomycete-plant interactions illuminated by genome sequencing and EST analysis of the wheat pathogen Stagonospora nodorum.</title>
        <authorList>
            <person name="Hane J.K."/>
            <person name="Lowe R.G."/>
            <person name="Solomon P.S."/>
            <person name="Tan K.C."/>
            <person name="Schoch C.L."/>
            <person name="Spatafora J.W."/>
            <person name="Crous P.W."/>
            <person name="Kodira C."/>
            <person name="Birren B.W."/>
            <person name="Galagan J.E."/>
            <person name="Torriani S.F."/>
            <person name="McDonald B.A."/>
            <person name="Oliver R.P."/>
        </authorList>
    </citation>
    <scope>NUCLEOTIDE SEQUENCE [LARGE SCALE GENOMIC DNA]</scope>
    <source>
        <strain evidence="2">SN15 / ATCC MYA-4574 / FGSC 10173</strain>
    </source>
</reference>
<accession>Q0U0U9</accession>
<evidence type="ECO:0000313" key="2">
    <source>
        <dbReference type="Proteomes" id="UP000001055"/>
    </source>
</evidence>
<proteinExistence type="predicted"/>
<evidence type="ECO:0000313" key="1">
    <source>
        <dbReference type="EMBL" id="EAT78005.1"/>
    </source>
</evidence>
<dbReference type="EMBL" id="CH445356">
    <property type="protein sequence ID" value="EAT78005.1"/>
    <property type="molecule type" value="Genomic_DNA"/>
</dbReference>
<dbReference type="GeneID" id="5981573"/>